<evidence type="ECO:0000313" key="1">
    <source>
        <dbReference type="EMBL" id="CAI8040089.1"/>
    </source>
</evidence>
<organism evidence="1 2">
    <name type="scientific">Geodia barretti</name>
    <name type="common">Barrett's horny sponge</name>
    <dbReference type="NCBI Taxonomy" id="519541"/>
    <lineage>
        <taxon>Eukaryota</taxon>
        <taxon>Metazoa</taxon>
        <taxon>Porifera</taxon>
        <taxon>Demospongiae</taxon>
        <taxon>Heteroscleromorpha</taxon>
        <taxon>Tetractinellida</taxon>
        <taxon>Astrophorina</taxon>
        <taxon>Geodiidae</taxon>
        <taxon>Geodia</taxon>
    </lineage>
</organism>
<gene>
    <name evidence="1" type="ORF">GBAR_LOCUS22342</name>
</gene>
<dbReference type="AlphaFoldDB" id="A0AA35X0X7"/>
<evidence type="ECO:0000313" key="2">
    <source>
        <dbReference type="Proteomes" id="UP001174909"/>
    </source>
</evidence>
<comment type="caution">
    <text evidence="1">The sequence shown here is derived from an EMBL/GenBank/DDBJ whole genome shotgun (WGS) entry which is preliminary data.</text>
</comment>
<reference evidence="1" key="1">
    <citation type="submission" date="2023-03" db="EMBL/GenBank/DDBJ databases">
        <authorList>
            <person name="Steffen K."/>
            <person name="Cardenas P."/>
        </authorList>
    </citation>
    <scope>NUCLEOTIDE SEQUENCE</scope>
</reference>
<protein>
    <submittedName>
        <fullName evidence="1">Uncharacterized protein</fullName>
    </submittedName>
</protein>
<accession>A0AA35X0X7</accession>
<dbReference type="EMBL" id="CASHTH010003081">
    <property type="protein sequence ID" value="CAI8040089.1"/>
    <property type="molecule type" value="Genomic_DNA"/>
</dbReference>
<dbReference type="Proteomes" id="UP001174909">
    <property type="component" value="Unassembled WGS sequence"/>
</dbReference>
<name>A0AA35X0X7_GEOBA</name>
<sequence length="66" mass="7469">MMTREEYMISGDEEPKEEIICSTRLSPKPRPDTSFQKICKHQLGLNLRYCSKFLREGCGNGGLGTS</sequence>
<feature type="non-terminal residue" evidence="1">
    <location>
        <position position="66"/>
    </location>
</feature>
<proteinExistence type="predicted"/>
<keyword evidence="2" id="KW-1185">Reference proteome</keyword>